<keyword evidence="1" id="KW-1133">Transmembrane helix</keyword>
<feature type="transmembrane region" description="Helical" evidence="1">
    <location>
        <begin position="24"/>
        <end position="46"/>
    </location>
</feature>
<keyword evidence="3" id="KW-1185">Reference proteome</keyword>
<dbReference type="Proteomes" id="UP000002037">
    <property type="component" value="Unassembled WGS sequence"/>
</dbReference>
<organism evidence="2 3">
    <name type="scientific">Candida tropicalis (strain ATCC MYA-3404 / T1)</name>
    <name type="common">Yeast</name>
    <dbReference type="NCBI Taxonomy" id="294747"/>
    <lineage>
        <taxon>Eukaryota</taxon>
        <taxon>Fungi</taxon>
        <taxon>Dikarya</taxon>
        <taxon>Ascomycota</taxon>
        <taxon>Saccharomycotina</taxon>
        <taxon>Pichiomycetes</taxon>
        <taxon>Debaryomycetaceae</taxon>
        <taxon>Candida/Lodderomyces clade</taxon>
        <taxon>Candida</taxon>
    </lineage>
</organism>
<dbReference type="AlphaFoldDB" id="C5M5V3"/>
<evidence type="ECO:0000256" key="1">
    <source>
        <dbReference type="SAM" id="Phobius"/>
    </source>
</evidence>
<gene>
    <name evidence="2" type="ORF">CTRG_01234</name>
</gene>
<name>C5M5V3_CANTT</name>
<accession>C5M5V3</accession>
<evidence type="ECO:0000313" key="3">
    <source>
        <dbReference type="Proteomes" id="UP000002037"/>
    </source>
</evidence>
<keyword evidence="1" id="KW-0812">Transmembrane</keyword>
<dbReference type="VEuPathDB" id="FungiDB:CTRG_01234"/>
<reference evidence="2 3" key="1">
    <citation type="journal article" date="2009" name="Nature">
        <title>Evolution of pathogenicity and sexual reproduction in eight Candida genomes.</title>
        <authorList>
            <person name="Butler G."/>
            <person name="Rasmussen M.D."/>
            <person name="Lin M.F."/>
            <person name="Santos M.A."/>
            <person name="Sakthikumar S."/>
            <person name="Munro C.A."/>
            <person name="Rheinbay E."/>
            <person name="Grabherr M."/>
            <person name="Forche A."/>
            <person name="Reedy J.L."/>
            <person name="Agrafioti I."/>
            <person name="Arnaud M.B."/>
            <person name="Bates S."/>
            <person name="Brown A.J."/>
            <person name="Brunke S."/>
            <person name="Costanzo M.C."/>
            <person name="Fitzpatrick D.A."/>
            <person name="de Groot P.W."/>
            <person name="Harris D."/>
            <person name="Hoyer L.L."/>
            <person name="Hube B."/>
            <person name="Klis F.M."/>
            <person name="Kodira C."/>
            <person name="Lennard N."/>
            <person name="Logue M.E."/>
            <person name="Martin R."/>
            <person name="Neiman A.M."/>
            <person name="Nikolaou E."/>
            <person name="Quail M.A."/>
            <person name="Quinn J."/>
            <person name="Santos M.C."/>
            <person name="Schmitzberger F.F."/>
            <person name="Sherlock G."/>
            <person name="Shah P."/>
            <person name="Silverstein K.A."/>
            <person name="Skrzypek M.S."/>
            <person name="Soll D."/>
            <person name="Staggs R."/>
            <person name="Stansfield I."/>
            <person name="Stumpf M.P."/>
            <person name="Sudbery P.E."/>
            <person name="Srikantha T."/>
            <person name="Zeng Q."/>
            <person name="Berman J."/>
            <person name="Berriman M."/>
            <person name="Heitman J."/>
            <person name="Gow N.A."/>
            <person name="Lorenz M.C."/>
            <person name="Birren B.W."/>
            <person name="Kellis M."/>
            <person name="Cuomo C.A."/>
        </authorList>
    </citation>
    <scope>NUCLEOTIDE SEQUENCE [LARGE SCALE GENOMIC DNA]</scope>
    <source>
        <strain evidence="3">ATCC MYA-3404 / T1</strain>
    </source>
</reference>
<dbReference type="RefSeq" id="XP_002546928.1">
    <property type="nucleotide sequence ID" value="XM_002546882.1"/>
</dbReference>
<dbReference type="EMBL" id="GG692396">
    <property type="protein sequence ID" value="EER34373.1"/>
    <property type="molecule type" value="Genomic_DNA"/>
</dbReference>
<sequence length="145" mass="17822">MTRSISRIKSTHFRKTDKQEESKIFFFYISLLFCSILFVLSFHILLTFEGGYYYNKYNSITMLHYFRNHLIYKSVMQISYRVQYPSIAFNQREKDKHCSSVVCYILFSQLFRYFAYWFNRYSCKQTVHTLDTNNKFYFFVNLKFS</sequence>
<dbReference type="HOGENOM" id="CLU_1786596_0_0_1"/>
<dbReference type="GeneID" id="8297506"/>
<evidence type="ECO:0000313" key="2">
    <source>
        <dbReference type="EMBL" id="EER34373.1"/>
    </source>
</evidence>
<dbReference type="KEGG" id="ctp:CTRG_01234"/>
<proteinExistence type="predicted"/>
<evidence type="ECO:0008006" key="4">
    <source>
        <dbReference type="Google" id="ProtNLM"/>
    </source>
</evidence>
<keyword evidence="1" id="KW-0472">Membrane</keyword>
<protein>
    <recommendedName>
        <fullName evidence="4">Transmembrane protein</fullName>
    </recommendedName>
</protein>